<protein>
    <submittedName>
        <fullName evidence="1">Uncharacterized protein</fullName>
    </submittedName>
</protein>
<accession>A0A0F0CRX6</accession>
<dbReference type="AlphaFoldDB" id="A0A0F0CRX6"/>
<proteinExistence type="predicted"/>
<name>A0A0F0CRX6_9BACT</name>
<dbReference type="EMBL" id="JYNY01000017">
    <property type="protein sequence ID" value="KJJ86052.1"/>
    <property type="molecule type" value="Genomic_DNA"/>
</dbReference>
<evidence type="ECO:0000313" key="2">
    <source>
        <dbReference type="Proteomes" id="UP000033428"/>
    </source>
</evidence>
<organism evidence="1 2">
    <name type="scientific">Candidatus Omnitrophus magneticus</name>
    <dbReference type="NCBI Taxonomy" id="1609969"/>
    <lineage>
        <taxon>Bacteria</taxon>
        <taxon>Pseudomonadati</taxon>
        <taxon>Candidatus Omnitrophota</taxon>
        <taxon>Candidatus Omnitrophus</taxon>
    </lineage>
</organism>
<sequence>MALLNYFGLKNTQKDPELIDRAVNTVALAIGAFLEIAGKEDIKLIKENLVNTLDIDKSGLLTIEIRPVNVENIRDYYDRERLFVKSA</sequence>
<reference evidence="1 2" key="1">
    <citation type="submission" date="2015-02" db="EMBL/GenBank/DDBJ databases">
        <title>Single-cell genomics of uncultivated deep-branching MTB reveals a conserved set of magnetosome genes.</title>
        <authorList>
            <person name="Kolinko S."/>
            <person name="Richter M."/>
            <person name="Glockner F.O."/>
            <person name="Brachmann A."/>
            <person name="Schuler D."/>
        </authorList>
    </citation>
    <scope>NUCLEOTIDE SEQUENCE [LARGE SCALE GENOMIC DNA]</scope>
    <source>
        <strain evidence="1">SKK-01</strain>
    </source>
</reference>
<keyword evidence="2" id="KW-1185">Reference proteome</keyword>
<gene>
    <name evidence="1" type="ORF">OMAG_000091</name>
</gene>
<evidence type="ECO:0000313" key="1">
    <source>
        <dbReference type="EMBL" id="KJJ86052.1"/>
    </source>
</evidence>
<comment type="caution">
    <text evidence="1">The sequence shown here is derived from an EMBL/GenBank/DDBJ whole genome shotgun (WGS) entry which is preliminary data.</text>
</comment>
<dbReference type="Proteomes" id="UP000033428">
    <property type="component" value="Unassembled WGS sequence"/>
</dbReference>